<protein>
    <recommendedName>
        <fullName evidence="3">NAD glycohydrolase translocation F5/8 type C domain-containing protein</fullName>
    </recommendedName>
</protein>
<keyword evidence="2" id="KW-0472">Membrane</keyword>
<dbReference type="PRINTS" id="PR01217">
    <property type="entry name" value="PRICHEXTENSN"/>
</dbReference>
<evidence type="ECO:0000313" key="5">
    <source>
        <dbReference type="Proteomes" id="UP001501821"/>
    </source>
</evidence>
<evidence type="ECO:0000256" key="2">
    <source>
        <dbReference type="SAM" id="Phobius"/>
    </source>
</evidence>
<dbReference type="Gene3D" id="2.60.120.260">
    <property type="entry name" value="Galactose-binding domain-like"/>
    <property type="match status" value="1"/>
</dbReference>
<dbReference type="SUPFAM" id="SSF49785">
    <property type="entry name" value="Galactose-binding domain-like"/>
    <property type="match status" value="1"/>
</dbReference>
<keyword evidence="2" id="KW-1133">Transmembrane helix</keyword>
<feature type="compositionally biased region" description="Pro residues" evidence="1">
    <location>
        <begin position="32"/>
        <end position="54"/>
    </location>
</feature>
<dbReference type="RefSeq" id="WP_344773691.1">
    <property type="nucleotide sequence ID" value="NZ_BAABAH010000003.1"/>
</dbReference>
<dbReference type="InterPro" id="IPR057561">
    <property type="entry name" value="NADase_transloc"/>
</dbReference>
<reference evidence="5" key="1">
    <citation type="journal article" date="2019" name="Int. J. Syst. Evol. Microbiol.">
        <title>The Global Catalogue of Microorganisms (GCM) 10K type strain sequencing project: providing services to taxonomists for standard genome sequencing and annotation.</title>
        <authorList>
            <consortium name="The Broad Institute Genomics Platform"/>
            <consortium name="The Broad Institute Genome Sequencing Center for Infectious Disease"/>
            <person name="Wu L."/>
            <person name="Ma J."/>
        </authorList>
    </citation>
    <scope>NUCLEOTIDE SEQUENCE [LARGE SCALE GENOMIC DNA]</scope>
    <source>
        <strain evidence="5">JCM 16953</strain>
    </source>
</reference>
<sequence length="328" mass="33351">MHCLHCGAALGVGRFCTNCGQPIPGRHEGVPAAPPPPPAPPAPAGPPVTPPPTRYPLYVDSPPGPRPTAPPTAVVPVGPPVPPPAPPQRPSGRGAAPWLLWAVLGLAAVLVVGIALVVVLGGGDDDSTAKDPGHRSQPQRVPSNSGPTTSSPAPTSSAPASTATVAAGPARDLASVVRRVQVPGTAAASTDARTGAPVTFEAAHLTDGDPTTCWRVDGDASGTAITITFAQPVTLTEVGLVNGYAKSYPGYDGYRLNRRVTSVRWVLDDGTTVEQQLASDRRMQTVPVQAGETSHLQLEIVSVSPPGAGPLGKDFTPISELDLTGSTS</sequence>
<proteinExistence type="predicted"/>
<gene>
    <name evidence="4" type="ORF">GCM10022242_13940</name>
</gene>
<feature type="compositionally biased region" description="Low complexity" evidence="1">
    <location>
        <begin position="141"/>
        <end position="167"/>
    </location>
</feature>
<dbReference type="NCBIfam" id="NF047619">
    <property type="entry name" value="NADase_discoid"/>
    <property type="match status" value="1"/>
</dbReference>
<dbReference type="Proteomes" id="UP001501821">
    <property type="component" value="Unassembled WGS sequence"/>
</dbReference>
<organism evidence="4 5">
    <name type="scientific">Nocardioides panacisoli</name>
    <dbReference type="NCBI Taxonomy" id="627624"/>
    <lineage>
        <taxon>Bacteria</taxon>
        <taxon>Bacillati</taxon>
        <taxon>Actinomycetota</taxon>
        <taxon>Actinomycetes</taxon>
        <taxon>Propionibacteriales</taxon>
        <taxon>Nocardioidaceae</taxon>
        <taxon>Nocardioides</taxon>
    </lineage>
</organism>
<feature type="region of interest" description="Disordered" evidence="1">
    <location>
        <begin position="309"/>
        <end position="328"/>
    </location>
</feature>
<evidence type="ECO:0000256" key="1">
    <source>
        <dbReference type="SAM" id="MobiDB-lite"/>
    </source>
</evidence>
<feature type="compositionally biased region" description="Pro residues" evidence="1">
    <location>
        <begin position="77"/>
        <end position="89"/>
    </location>
</feature>
<dbReference type="EMBL" id="BAABAH010000003">
    <property type="protein sequence ID" value="GAA3812653.1"/>
    <property type="molecule type" value="Genomic_DNA"/>
</dbReference>
<feature type="region of interest" description="Disordered" evidence="1">
    <location>
        <begin position="27"/>
        <end position="92"/>
    </location>
</feature>
<feature type="transmembrane region" description="Helical" evidence="2">
    <location>
        <begin position="98"/>
        <end position="120"/>
    </location>
</feature>
<feature type="region of interest" description="Disordered" evidence="1">
    <location>
        <begin position="127"/>
        <end position="167"/>
    </location>
</feature>
<name>A0ABP7I980_9ACTN</name>
<evidence type="ECO:0000259" key="3">
    <source>
        <dbReference type="Pfam" id="PF25302"/>
    </source>
</evidence>
<evidence type="ECO:0000313" key="4">
    <source>
        <dbReference type="EMBL" id="GAA3812653.1"/>
    </source>
</evidence>
<dbReference type="Pfam" id="PF25302">
    <property type="entry name" value="NADase_transloc"/>
    <property type="match status" value="1"/>
</dbReference>
<feature type="domain" description="NAD glycohydrolase translocation F5/8 type C" evidence="3">
    <location>
        <begin position="187"/>
        <end position="304"/>
    </location>
</feature>
<dbReference type="InterPro" id="IPR008979">
    <property type="entry name" value="Galactose-bd-like_sf"/>
</dbReference>
<comment type="caution">
    <text evidence="4">The sequence shown here is derived from an EMBL/GenBank/DDBJ whole genome shotgun (WGS) entry which is preliminary data.</text>
</comment>
<keyword evidence="2" id="KW-0812">Transmembrane</keyword>
<keyword evidence="5" id="KW-1185">Reference proteome</keyword>
<accession>A0ABP7I980</accession>